<reference evidence="1 2" key="1">
    <citation type="submission" date="2018-11" db="EMBL/GenBank/DDBJ databases">
        <authorList>
            <consortium name="Pathogen Informatics"/>
        </authorList>
    </citation>
    <scope>NUCLEOTIDE SEQUENCE [LARGE SCALE GENOMIC DNA]</scope>
</reference>
<evidence type="ECO:0000313" key="3">
    <source>
        <dbReference type="WBParaSite" id="HPBE_0000358301-mRNA-1"/>
    </source>
</evidence>
<dbReference type="AlphaFoldDB" id="A0A183FBP1"/>
<reference evidence="3" key="2">
    <citation type="submission" date="2019-09" db="UniProtKB">
        <authorList>
            <consortium name="WormBaseParasite"/>
        </authorList>
    </citation>
    <scope>IDENTIFICATION</scope>
</reference>
<accession>A0A3P7Y806</accession>
<dbReference type="WBParaSite" id="HPBE_0000358301-mRNA-1">
    <property type="protein sequence ID" value="HPBE_0000358301-mRNA-1"/>
    <property type="gene ID" value="HPBE_0000358301"/>
</dbReference>
<evidence type="ECO:0000313" key="2">
    <source>
        <dbReference type="Proteomes" id="UP000050761"/>
    </source>
</evidence>
<organism evidence="2 3">
    <name type="scientific">Heligmosomoides polygyrus</name>
    <name type="common">Parasitic roundworm</name>
    <dbReference type="NCBI Taxonomy" id="6339"/>
    <lineage>
        <taxon>Eukaryota</taxon>
        <taxon>Metazoa</taxon>
        <taxon>Ecdysozoa</taxon>
        <taxon>Nematoda</taxon>
        <taxon>Chromadorea</taxon>
        <taxon>Rhabditida</taxon>
        <taxon>Rhabditina</taxon>
        <taxon>Rhabditomorpha</taxon>
        <taxon>Strongyloidea</taxon>
        <taxon>Heligmosomidae</taxon>
        <taxon>Heligmosomoides</taxon>
    </lineage>
</organism>
<keyword evidence="2" id="KW-1185">Reference proteome</keyword>
<sequence>MRVNCLSWPDITPHDFTRFFLGDSARKSTALHHIRLAHTEEPLLVNGVTFQECKPLDTPITANYVDLTGGQPEAFALVGSTDDISESSD</sequence>
<proteinExistence type="predicted"/>
<dbReference type="Proteomes" id="UP000050761">
    <property type="component" value="Unassembled WGS sequence"/>
</dbReference>
<name>A0A183FBP1_HELPZ</name>
<dbReference type="EMBL" id="UZAH01010794">
    <property type="protein sequence ID" value="VDO37548.1"/>
    <property type="molecule type" value="Genomic_DNA"/>
</dbReference>
<protein>
    <submittedName>
        <fullName evidence="3">Monooxygenase</fullName>
    </submittedName>
</protein>
<dbReference type="OrthoDB" id="5856919at2759"/>
<evidence type="ECO:0000313" key="1">
    <source>
        <dbReference type="EMBL" id="VDO37548.1"/>
    </source>
</evidence>
<accession>A0A183FBP1</accession>
<gene>
    <name evidence="1" type="ORF">HPBE_LOCUS3584</name>
</gene>